<comment type="caution">
    <text evidence="1">The sequence shown here is derived from an EMBL/GenBank/DDBJ whole genome shotgun (WGS) entry which is preliminary data.</text>
</comment>
<reference evidence="1" key="1">
    <citation type="journal article" date="2014" name="Front. Microbiol.">
        <title>High frequency of phylogenetically diverse reductive dehalogenase-homologous genes in deep subseafloor sedimentary metagenomes.</title>
        <authorList>
            <person name="Kawai M."/>
            <person name="Futagami T."/>
            <person name="Toyoda A."/>
            <person name="Takaki Y."/>
            <person name="Nishi S."/>
            <person name="Hori S."/>
            <person name="Arai W."/>
            <person name="Tsubouchi T."/>
            <person name="Morono Y."/>
            <person name="Uchiyama I."/>
            <person name="Ito T."/>
            <person name="Fujiyama A."/>
            <person name="Inagaki F."/>
            <person name="Takami H."/>
        </authorList>
    </citation>
    <scope>NUCLEOTIDE SEQUENCE</scope>
    <source>
        <strain evidence="1">Expedition CK06-06</strain>
    </source>
</reference>
<dbReference type="EMBL" id="BARV01006040">
    <property type="protein sequence ID" value="GAI07091.1"/>
    <property type="molecule type" value="Genomic_DNA"/>
</dbReference>
<organism evidence="1">
    <name type="scientific">marine sediment metagenome</name>
    <dbReference type="NCBI Taxonomy" id="412755"/>
    <lineage>
        <taxon>unclassified sequences</taxon>
        <taxon>metagenomes</taxon>
        <taxon>ecological metagenomes</taxon>
    </lineage>
</organism>
<protein>
    <submittedName>
        <fullName evidence="1">Uncharacterized protein</fullName>
    </submittedName>
</protein>
<name>X1LMP9_9ZZZZ</name>
<accession>X1LMP9</accession>
<evidence type="ECO:0000313" key="1">
    <source>
        <dbReference type="EMBL" id="GAI07091.1"/>
    </source>
</evidence>
<gene>
    <name evidence="1" type="ORF">S06H3_12333</name>
</gene>
<dbReference type="AlphaFoldDB" id="X1LMP9"/>
<proteinExistence type="predicted"/>
<sequence>MLFSKNYLDLECYKLQIILKMLSPFTRILYIKIAFSTGMGVSITGIYNKGTNAVYCSAPTVVWGLSVIDRYS</sequence>